<accession>A0A024TUS6</accession>
<proteinExistence type="predicted"/>
<dbReference type="VEuPathDB" id="FungiDB:H310_09140"/>
<name>A0A024TUS6_9STRA</name>
<dbReference type="GeneID" id="20086190"/>
<dbReference type="AlphaFoldDB" id="A0A024TUS6"/>
<reference evidence="1" key="1">
    <citation type="submission" date="2013-12" db="EMBL/GenBank/DDBJ databases">
        <title>The Genome Sequence of Aphanomyces invadans NJM9701.</title>
        <authorList>
            <consortium name="The Broad Institute Genomics Platform"/>
            <person name="Russ C."/>
            <person name="Tyler B."/>
            <person name="van West P."/>
            <person name="Dieguez-Uribeondo J."/>
            <person name="Young S.K."/>
            <person name="Zeng Q."/>
            <person name="Gargeya S."/>
            <person name="Fitzgerald M."/>
            <person name="Abouelleil A."/>
            <person name="Alvarado L."/>
            <person name="Chapman S.B."/>
            <person name="Gainer-Dewar J."/>
            <person name="Goldberg J."/>
            <person name="Griggs A."/>
            <person name="Gujja S."/>
            <person name="Hansen M."/>
            <person name="Howarth C."/>
            <person name="Imamovic A."/>
            <person name="Ireland A."/>
            <person name="Larimer J."/>
            <person name="McCowan C."/>
            <person name="Murphy C."/>
            <person name="Pearson M."/>
            <person name="Poon T.W."/>
            <person name="Priest M."/>
            <person name="Roberts A."/>
            <person name="Saif S."/>
            <person name="Shea T."/>
            <person name="Sykes S."/>
            <person name="Wortman J."/>
            <person name="Nusbaum C."/>
            <person name="Birren B."/>
        </authorList>
    </citation>
    <scope>NUCLEOTIDE SEQUENCE [LARGE SCALE GENOMIC DNA]</scope>
    <source>
        <strain evidence="1">NJM9701</strain>
    </source>
</reference>
<gene>
    <name evidence="1" type="ORF">H310_09140</name>
</gene>
<sequence length="33" mass="3615">MTDTACWVTSYSAHRAFMEPRGTAPLALNMSVV</sequence>
<dbReference type="RefSeq" id="XP_008873349.1">
    <property type="nucleotide sequence ID" value="XM_008875127.1"/>
</dbReference>
<dbReference type="EMBL" id="KI913971">
    <property type="protein sequence ID" value="ETV97788.1"/>
    <property type="molecule type" value="Genomic_DNA"/>
</dbReference>
<protein>
    <submittedName>
        <fullName evidence="1">Uncharacterized protein</fullName>
    </submittedName>
</protein>
<evidence type="ECO:0000313" key="1">
    <source>
        <dbReference type="EMBL" id="ETV97788.1"/>
    </source>
</evidence>
<organism evidence="1">
    <name type="scientific">Aphanomyces invadans</name>
    <dbReference type="NCBI Taxonomy" id="157072"/>
    <lineage>
        <taxon>Eukaryota</taxon>
        <taxon>Sar</taxon>
        <taxon>Stramenopiles</taxon>
        <taxon>Oomycota</taxon>
        <taxon>Saprolegniomycetes</taxon>
        <taxon>Saprolegniales</taxon>
        <taxon>Verrucalvaceae</taxon>
        <taxon>Aphanomyces</taxon>
    </lineage>
</organism>